<evidence type="ECO:0000313" key="1">
    <source>
        <dbReference type="EMBL" id="MCF4120513.1"/>
    </source>
</evidence>
<sequence>MDDDAGRYDEKTILKRYLQRAREALLWKVEGLPEREARLPRTPTGTNLLGIVKHAATIEIGYFGDTFGRAWPTPEEIPWYDSLEEDPQADWYATKDQSIEQITGLYRRVWAFADATIDELPLDARGHVPWWGENGDVSLFWIILHVTADLTQHAGHADILRELADGSAGLRADASNLPGWDEEERLAYLGKLQGIAEAFPGR</sequence>
<organism evidence="1 2">
    <name type="scientific">Antribacter soli</name>
    <dbReference type="NCBI Taxonomy" id="2910976"/>
    <lineage>
        <taxon>Bacteria</taxon>
        <taxon>Bacillati</taxon>
        <taxon>Actinomycetota</taxon>
        <taxon>Actinomycetes</taxon>
        <taxon>Micrococcales</taxon>
        <taxon>Promicromonosporaceae</taxon>
        <taxon>Antribacter</taxon>
    </lineage>
</organism>
<dbReference type="EMBL" id="JAKGSG010000022">
    <property type="protein sequence ID" value="MCF4120513.1"/>
    <property type="molecule type" value="Genomic_DNA"/>
</dbReference>
<name>A0AA41QBQ1_9MICO</name>
<dbReference type="InterPro" id="IPR007061">
    <property type="entry name" value="MST-like"/>
</dbReference>
<dbReference type="RefSeq" id="WP_236088287.1">
    <property type="nucleotide sequence ID" value="NZ_JAKGSG010000022.1"/>
</dbReference>
<proteinExistence type="predicted"/>
<accession>A0AA41QBQ1</accession>
<gene>
    <name evidence="1" type="ORF">L1785_05945</name>
</gene>
<dbReference type="SUPFAM" id="SSF109854">
    <property type="entry name" value="DinB/YfiT-like putative metalloenzymes"/>
    <property type="match status" value="1"/>
</dbReference>
<protein>
    <submittedName>
        <fullName evidence="1">DinB family protein</fullName>
    </submittedName>
</protein>
<dbReference type="AlphaFoldDB" id="A0AA41QBQ1"/>
<keyword evidence="2" id="KW-1185">Reference proteome</keyword>
<dbReference type="Pfam" id="PF04978">
    <property type="entry name" value="MST"/>
    <property type="match status" value="1"/>
</dbReference>
<evidence type="ECO:0000313" key="2">
    <source>
        <dbReference type="Proteomes" id="UP001165405"/>
    </source>
</evidence>
<dbReference type="Gene3D" id="1.20.120.450">
    <property type="entry name" value="dinb family like domain"/>
    <property type="match status" value="1"/>
</dbReference>
<reference evidence="1" key="1">
    <citation type="submission" date="2022-01" db="EMBL/GenBank/DDBJ databases">
        <title>Antribacter sp. nov., isolated from Guizhou of China.</title>
        <authorList>
            <person name="Chengliang C."/>
            <person name="Ya Z."/>
        </authorList>
    </citation>
    <scope>NUCLEOTIDE SEQUENCE</scope>
    <source>
        <strain evidence="1">KLBMP 9083</strain>
    </source>
</reference>
<dbReference type="Proteomes" id="UP001165405">
    <property type="component" value="Unassembled WGS sequence"/>
</dbReference>
<comment type="caution">
    <text evidence="1">The sequence shown here is derived from an EMBL/GenBank/DDBJ whole genome shotgun (WGS) entry which is preliminary data.</text>
</comment>
<dbReference type="InterPro" id="IPR034660">
    <property type="entry name" value="DinB/YfiT-like"/>
</dbReference>